<dbReference type="EC" id="5.6.2.3" evidence="1"/>
<evidence type="ECO:0000259" key="2">
    <source>
        <dbReference type="Pfam" id="PF05970"/>
    </source>
</evidence>
<keyword evidence="1" id="KW-0547">Nucleotide-binding</keyword>
<reference evidence="4 5" key="1">
    <citation type="submission" date="2022-01" db="EMBL/GenBank/DDBJ databases">
        <authorList>
            <person name="Xiong W."/>
            <person name="Schranz E."/>
        </authorList>
    </citation>
    <scope>NUCLEOTIDE SEQUENCE [LARGE SCALE GENOMIC DNA]</scope>
</reference>
<name>A0AAU9MQ73_9ASTR</name>
<accession>A0AAU9MQ73</accession>
<keyword evidence="1" id="KW-0378">Hydrolase</keyword>
<comment type="catalytic activity">
    <reaction evidence="1">
        <text>ATP + H2O = ADP + phosphate + H(+)</text>
        <dbReference type="Rhea" id="RHEA:13065"/>
        <dbReference type="ChEBI" id="CHEBI:15377"/>
        <dbReference type="ChEBI" id="CHEBI:15378"/>
        <dbReference type="ChEBI" id="CHEBI:30616"/>
        <dbReference type="ChEBI" id="CHEBI:43474"/>
        <dbReference type="ChEBI" id="CHEBI:456216"/>
        <dbReference type="EC" id="5.6.2.3"/>
    </reaction>
</comment>
<dbReference type="InterPro" id="IPR027417">
    <property type="entry name" value="P-loop_NTPase"/>
</dbReference>
<gene>
    <name evidence="4" type="ORF">LVIROSA_LOCUS15566</name>
</gene>
<keyword evidence="1" id="KW-0347">Helicase</keyword>
<dbReference type="GO" id="GO:0043139">
    <property type="term" value="F:5'-3' DNA helicase activity"/>
    <property type="evidence" value="ECO:0007669"/>
    <property type="project" value="UniProtKB-EC"/>
</dbReference>
<dbReference type="AlphaFoldDB" id="A0AAU9MQ73"/>
<feature type="domain" description="DNA helicase Pif1-like DEAD-box helicase" evidence="2">
    <location>
        <begin position="742"/>
        <end position="929"/>
    </location>
</feature>
<evidence type="ECO:0000313" key="4">
    <source>
        <dbReference type="EMBL" id="CAH1428647.1"/>
    </source>
</evidence>
<dbReference type="Pfam" id="PF14214">
    <property type="entry name" value="Helitron_like_N"/>
    <property type="match status" value="1"/>
</dbReference>
<dbReference type="SUPFAM" id="SSF52540">
    <property type="entry name" value="P-loop containing nucleoside triphosphate hydrolases"/>
    <property type="match status" value="1"/>
</dbReference>
<dbReference type="Pfam" id="PF05970">
    <property type="entry name" value="PIF1"/>
    <property type="match status" value="1"/>
</dbReference>
<keyword evidence="1" id="KW-0227">DNA damage</keyword>
<sequence length="938" mass="108868">MNDHIYVDTFSLLLNYHLWYVLTPVRVDFIWRDSRANKLFMVLIDQNREKLLAVVPQQMMRFIYGGNLLGGVFSLNHFQIKPTYAEYPRYCWKNHQREAKLFPLLWCTDVNCVHFISPRWACSMRTVDKGNENCDDSQNPIDIEKENRKRYNRNYYARKKEKNKMRRIANGEGCSQPTTLTSCPTMETNETNINEDSSVSVISDNVILMGGRLFQQFAVDTYIKIETTRLVFVEKNQTKIRADLYQGVVDCFNAGEAQASRVRQRVVLPTSFIGGPRDMRRRFLDAMALVQDDGRPDIFLTMTCNPKWKEIDDELLPGQSAQDRPDLVARVFHAKLEDLKVQLFQRHIIGVVGSYVYVIEFQKHGLPHAHFLLIMTPGYKMNNPDDYDKLVCAEIPDPIRCVAPYNPKLLMMFNCHINVEVCSSIKSVKYLFKYVYKGHDKQVIHIDKDQENVVINEIRKFQDTRYVSPPEALWRVFSFPLSKIHPCVMALQIHLPNQQLVRFKDGDRMEDIVDREKEKNSMLTTFFKKNKEYSNARKYLYKDFPKHFTWNRNNHCWRTREHKSMIGRLVYANPAEGERYYLRLLLCHITGPTCFEDLYTANGVLHPTFRKAALERGLIETDDNLSQCLVEASLFQFPNALRRLFATMLIFCEPGNVRKLWDDHYDSLSEDYRKQYGCAERVKNMVLIDIRVFLESMSRKLSDYDLPNISAHIDLQSRGYREVQEEYSINVEYEDLHARDSLNPDQKFAYDEIMRHEDQNITGVFFIDGPGGTGKTFLYKALLANIRARGLIALATATSGVAANNMPGGRTAHSRFGIPLNLDNNSMCKITKQSGKAQILREAKVIIWDEAAMAKRQAIEAVDRTMQDITDEKLPFGGKIMVMGGDFRQVLPVVRRGTRAQIVDTSLRMSPLWASVKRLRLNINMRAVNDPWFSDFLL</sequence>
<dbReference type="EMBL" id="CAKMRJ010002223">
    <property type="protein sequence ID" value="CAH1428647.1"/>
    <property type="molecule type" value="Genomic_DNA"/>
</dbReference>
<keyword evidence="1" id="KW-0234">DNA repair</keyword>
<dbReference type="Proteomes" id="UP001157418">
    <property type="component" value="Unassembled WGS sequence"/>
</dbReference>
<keyword evidence="1" id="KW-0067">ATP-binding</keyword>
<organism evidence="4 5">
    <name type="scientific">Lactuca virosa</name>
    <dbReference type="NCBI Taxonomy" id="75947"/>
    <lineage>
        <taxon>Eukaryota</taxon>
        <taxon>Viridiplantae</taxon>
        <taxon>Streptophyta</taxon>
        <taxon>Embryophyta</taxon>
        <taxon>Tracheophyta</taxon>
        <taxon>Spermatophyta</taxon>
        <taxon>Magnoliopsida</taxon>
        <taxon>eudicotyledons</taxon>
        <taxon>Gunneridae</taxon>
        <taxon>Pentapetalae</taxon>
        <taxon>asterids</taxon>
        <taxon>campanulids</taxon>
        <taxon>Asterales</taxon>
        <taxon>Asteraceae</taxon>
        <taxon>Cichorioideae</taxon>
        <taxon>Cichorieae</taxon>
        <taxon>Lactucinae</taxon>
        <taxon>Lactuca</taxon>
    </lineage>
</organism>
<comment type="similarity">
    <text evidence="1">Belongs to the helicase family.</text>
</comment>
<keyword evidence="1" id="KW-0233">DNA recombination</keyword>
<dbReference type="GO" id="GO:0016787">
    <property type="term" value="F:hydrolase activity"/>
    <property type="evidence" value="ECO:0007669"/>
    <property type="project" value="UniProtKB-KW"/>
</dbReference>
<feature type="domain" description="Helitron helicase-like" evidence="3">
    <location>
        <begin position="207"/>
        <end position="373"/>
    </location>
</feature>
<evidence type="ECO:0000313" key="5">
    <source>
        <dbReference type="Proteomes" id="UP001157418"/>
    </source>
</evidence>
<dbReference type="GO" id="GO:0005524">
    <property type="term" value="F:ATP binding"/>
    <property type="evidence" value="ECO:0007669"/>
    <property type="project" value="UniProtKB-KW"/>
</dbReference>
<evidence type="ECO:0000259" key="3">
    <source>
        <dbReference type="Pfam" id="PF14214"/>
    </source>
</evidence>
<protein>
    <recommendedName>
        <fullName evidence="1">ATP-dependent DNA helicase</fullName>
        <ecNumber evidence="1">5.6.2.3</ecNumber>
    </recommendedName>
</protein>
<dbReference type="PANTHER" id="PTHR10492:SF94">
    <property type="entry name" value="ATP-DEPENDENT DNA HELICASE"/>
    <property type="match status" value="1"/>
</dbReference>
<dbReference type="InterPro" id="IPR025476">
    <property type="entry name" value="Helitron_helicase-like"/>
</dbReference>
<dbReference type="PANTHER" id="PTHR10492">
    <property type="match status" value="1"/>
</dbReference>
<comment type="caution">
    <text evidence="4">The sequence shown here is derived from an EMBL/GenBank/DDBJ whole genome shotgun (WGS) entry which is preliminary data.</text>
</comment>
<dbReference type="GO" id="GO:0006310">
    <property type="term" value="P:DNA recombination"/>
    <property type="evidence" value="ECO:0007669"/>
    <property type="project" value="UniProtKB-KW"/>
</dbReference>
<dbReference type="InterPro" id="IPR010285">
    <property type="entry name" value="DNA_helicase_pif1-like_DEAD"/>
</dbReference>
<proteinExistence type="inferred from homology"/>
<dbReference type="GO" id="GO:0000723">
    <property type="term" value="P:telomere maintenance"/>
    <property type="evidence" value="ECO:0007669"/>
    <property type="project" value="InterPro"/>
</dbReference>
<evidence type="ECO:0000256" key="1">
    <source>
        <dbReference type="RuleBase" id="RU363044"/>
    </source>
</evidence>
<dbReference type="Gene3D" id="3.40.50.300">
    <property type="entry name" value="P-loop containing nucleotide triphosphate hydrolases"/>
    <property type="match status" value="1"/>
</dbReference>
<keyword evidence="5" id="KW-1185">Reference proteome</keyword>
<comment type="cofactor">
    <cofactor evidence="1">
        <name>Mg(2+)</name>
        <dbReference type="ChEBI" id="CHEBI:18420"/>
    </cofactor>
</comment>
<dbReference type="GO" id="GO:0006281">
    <property type="term" value="P:DNA repair"/>
    <property type="evidence" value="ECO:0007669"/>
    <property type="project" value="UniProtKB-KW"/>
</dbReference>